<name>A0A7W7BPZ9_9MICO</name>
<reference evidence="1 2" key="1">
    <citation type="submission" date="2020-08" db="EMBL/GenBank/DDBJ databases">
        <title>Sequencing the genomes of 1000 actinobacteria strains.</title>
        <authorList>
            <person name="Klenk H.-P."/>
        </authorList>
    </citation>
    <scope>NUCLEOTIDE SEQUENCE [LARGE SCALE GENOMIC DNA]</scope>
    <source>
        <strain evidence="1 2">DSM 24947</strain>
    </source>
</reference>
<accession>A0A7W7BPZ9</accession>
<gene>
    <name evidence="1" type="ORF">BKA24_001365</name>
</gene>
<evidence type="ECO:0008006" key="3">
    <source>
        <dbReference type="Google" id="ProtNLM"/>
    </source>
</evidence>
<comment type="caution">
    <text evidence="1">The sequence shown here is derived from an EMBL/GenBank/DDBJ whole genome shotgun (WGS) entry which is preliminary data.</text>
</comment>
<dbReference type="EMBL" id="JACHMD010000001">
    <property type="protein sequence ID" value="MBB4666656.1"/>
    <property type="molecule type" value="Genomic_DNA"/>
</dbReference>
<keyword evidence="2" id="KW-1185">Reference proteome</keyword>
<proteinExistence type="predicted"/>
<dbReference type="RefSeq" id="WP_184216392.1">
    <property type="nucleotide sequence ID" value="NZ_JACHMD010000001.1"/>
</dbReference>
<protein>
    <recommendedName>
        <fullName evidence="3">SCP-2 sterol transfer family protein</fullName>
    </recommendedName>
</protein>
<dbReference type="AlphaFoldDB" id="A0A7W7BPZ9"/>
<organism evidence="1 2">
    <name type="scientific">Microbacterium marinum</name>
    <dbReference type="NCBI Taxonomy" id="421115"/>
    <lineage>
        <taxon>Bacteria</taxon>
        <taxon>Bacillati</taxon>
        <taxon>Actinomycetota</taxon>
        <taxon>Actinomycetes</taxon>
        <taxon>Micrococcales</taxon>
        <taxon>Microbacteriaceae</taxon>
        <taxon>Microbacterium</taxon>
    </lineage>
</organism>
<sequence>MLTEIDDRVLAAVNLHAVLGALPRLVELVPAAAATLATLPGPVTLTARIAAGDRARYVFDDDGVVAGAEPRGTRVTLLFTSPGHANAVLSGAGSSPIPVAGPGGIRFLTKVFTPLTDLLSRYLQPTDADLEDPEFADASRMLLLDVAVSAITVVAEHDRSGRFSAGQMTDGDLDITVGDSLRHRLRIRDHHLTRVAVTDDPPRAVFGFVDLRTAGDVLTGRESALACVGDGRIAIRGYVPLVDNTSRILDRVGHYLGK</sequence>
<evidence type="ECO:0000313" key="2">
    <source>
        <dbReference type="Proteomes" id="UP000573729"/>
    </source>
</evidence>
<dbReference type="Proteomes" id="UP000573729">
    <property type="component" value="Unassembled WGS sequence"/>
</dbReference>
<evidence type="ECO:0000313" key="1">
    <source>
        <dbReference type="EMBL" id="MBB4666656.1"/>
    </source>
</evidence>